<name>A0AAV8Y064_9CUCU</name>
<dbReference type="PANTHER" id="PTHR11071">
    <property type="entry name" value="PEPTIDYL-PROLYL CIS-TRANS ISOMERASE"/>
    <property type="match status" value="1"/>
</dbReference>
<reference evidence="4" key="1">
    <citation type="journal article" date="2023" name="Insect Mol. Biol.">
        <title>Genome sequencing provides insights into the evolution of gene families encoding plant cell wall-degrading enzymes in longhorned beetles.</title>
        <authorList>
            <person name="Shin N.R."/>
            <person name="Okamura Y."/>
            <person name="Kirsch R."/>
            <person name="Pauchet Y."/>
        </authorList>
    </citation>
    <scope>NUCLEOTIDE SEQUENCE</scope>
    <source>
        <strain evidence="4">AMC_N1</strain>
    </source>
</reference>
<dbReference type="EC" id="5.2.1.8" evidence="1"/>
<dbReference type="Pfam" id="PF00160">
    <property type="entry name" value="Pro_isomerase"/>
    <property type="match status" value="1"/>
</dbReference>
<accession>A0AAV8Y064</accession>
<keyword evidence="1" id="KW-0413">Isomerase</keyword>
<dbReference type="PROSITE" id="PS50072">
    <property type="entry name" value="CSA_PPIASE_2"/>
    <property type="match status" value="1"/>
</dbReference>
<dbReference type="PRINTS" id="PR00153">
    <property type="entry name" value="CSAPPISMRASE"/>
</dbReference>
<dbReference type="Gene3D" id="1.10.150.160">
    <property type="match status" value="1"/>
</dbReference>
<dbReference type="InterPro" id="IPR029000">
    <property type="entry name" value="Cyclophilin-like_dom_sf"/>
</dbReference>
<dbReference type="GO" id="GO:0016018">
    <property type="term" value="F:cyclosporin A binding"/>
    <property type="evidence" value="ECO:0007669"/>
    <property type="project" value="TreeGrafter"/>
</dbReference>
<dbReference type="GO" id="GO:0006457">
    <property type="term" value="P:protein folding"/>
    <property type="evidence" value="ECO:0007669"/>
    <property type="project" value="TreeGrafter"/>
</dbReference>
<evidence type="ECO:0000313" key="5">
    <source>
        <dbReference type="Proteomes" id="UP001162162"/>
    </source>
</evidence>
<dbReference type="SUPFAM" id="SSF50891">
    <property type="entry name" value="Cyclophilin-like"/>
    <property type="match status" value="1"/>
</dbReference>
<evidence type="ECO:0000256" key="1">
    <source>
        <dbReference type="RuleBase" id="RU363019"/>
    </source>
</evidence>
<keyword evidence="1" id="KW-0697">Rotamase</keyword>
<comment type="function">
    <text evidence="1">PPIases accelerate the folding of proteins. It catalyzes the cis-trans isomerization of proline imidic peptide bonds in oligopeptides.</text>
</comment>
<dbReference type="PANTHER" id="PTHR11071:SF561">
    <property type="entry name" value="PEPTIDYL-PROLYL CIS-TRANS ISOMERASE D-RELATED"/>
    <property type="match status" value="1"/>
</dbReference>
<dbReference type="Gene3D" id="2.40.100.10">
    <property type="entry name" value="Cyclophilin-like"/>
    <property type="match status" value="1"/>
</dbReference>
<comment type="caution">
    <text evidence="4">The sequence shown here is derived from an EMBL/GenBank/DDBJ whole genome shotgun (WGS) entry which is preliminary data.</text>
</comment>
<dbReference type="AlphaFoldDB" id="A0AAV8Y064"/>
<dbReference type="Proteomes" id="UP001162162">
    <property type="component" value="Unassembled WGS sequence"/>
</dbReference>
<dbReference type="InterPro" id="IPR002130">
    <property type="entry name" value="Cyclophilin-type_PPIase_dom"/>
</dbReference>
<keyword evidence="5" id="KW-1185">Reference proteome</keyword>
<feature type="compositionally biased region" description="Basic and acidic residues" evidence="2">
    <location>
        <begin position="14"/>
        <end position="27"/>
    </location>
</feature>
<dbReference type="GO" id="GO:0003755">
    <property type="term" value="F:peptidyl-prolyl cis-trans isomerase activity"/>
    <property type="evidence" value="ECO:0007669"/>
    <property type="project" value="UniProtKB-UniRule"/>
</dbReference>
<feature type="domain" description="PPIase cyclophilin-type" evidence="3">
    <location>
        <begin position="1"/>
        <end position="141"/>
    </location>
</feature>
<gene>
    <name evidence="4" type="ORF">NQ318_023170</name>
</gene>
<sequence>MFKWFKQGPETTEDDWRSGRPSTSKRDQNIEKIVIPICMVQAGDIIKHDGTSGESIYGPVFEDEKKEIQHTEPGMVGMANTGPNTNHSQFYITTVPCPHLDDINVIVGRVVKGLNILVEMADIPRENDKPLEKIWIENCGQYKHGDPIDVREADGTEDVYPPWPNDWDLNPLENYAVVERAVTDIKNSGNHFYQKQNYIDSERKYVKTLRYIDWYLCNKRKSNYRSNIENLRLISMLNLSAVKLKRNKYKEVIELCDEVSEDMYDSRNN</sequence>
<evidence type="ECO:0000313" key="4">
    <source>
        <dbReference type="EMBL" id="KAJ8944397.1"/>
    </source>
</evidence>
<dbReference type="EMBL" id="JAPWTK010000254">
    <property type="protein sequence ID" value="KAJ8944397.1"/>
    <property type="molecule type" value="Genomic_DNA"/>
</dbReference>
<dbReference type="GO" id="GO:0005739">
    <property type="term" value="C:mitochondrion"/>
    <property type="evidence" value="ECO:0007669"/>
    <property type="project" value="TreeGrafter"/>
</dbReference>
<protein>
    <recommendedName>
        <fullName evidence="1">Peptidyl-prolyl cis-trans isomerase</fullName>
        <shortName evidence="1">PPIase</shortName>
        <ecNumber evidence="1">5.2.1.8</ecNumber>
    </recommendedName>
</protein>
<comment type="catalytic activity">
    <reaction evidence="1">
        <text>[protein]-peptidylproline (omega=180) = [protein]-peptidylproline (omega=0)</text>
        <dbReference type="Rhea" id="RHEA:16237"/>
        <dbReference type="Rhea" id="RHEA-COMP:10747"/>
        <dbReference type="Rhea" id="RHEA-COMP:10748"/>
        <dbReference type="ChEBI" id="CHEBI:83833"/>
        <dbReference type="ChEBI" id="CHEBI:83834"/>
        <dbReference type="EC" id="5.2.1.8"/>
    </reaction>
</comment>
<feature type="region of interest" description="Disordered" evidence="2">
    <location>
        <begin position="1"/>
        <end position="27"/>
    </location>
</feature>
<evidence type="ECO:0000259" key="3">
    <source>
        <dbReference type="PROSITE" id="PS50072"/>
    </source>
</evidence>
<evidence type="ECO:0000256" key="2">
    <source>
        <dbReference type="SAM" id="MobiDB-lite"/>
    </source>
</evidence>
<proteinExistence type="inferred from homology"/>
<comment type="similarity">
    <text evidence="1">Belongs to the cyclophilin-type PPIase family.</text>
</comment>
<organism evidence="4 5">
    <name type="scientific">Aromia moschata</name>
    <dbReference type="NCBI Taxonomy" id="1265417"/>
    <lineage>
        <taxon>Eukaryota</taxon>
        <taxon>Metazoa</taxon>
        <taxon>Ecdysozoa</taxon>
        <taxon>Arthropoda</taxon>
        <taxon>Hexapoda</taxon>
        <taxon>Insecta</taxon>
        <taxon>Pterygota</taxon>
        <taxon>Neoptera</taxon>
        <taxon>Endopterygota</taxon>
        <taxon>Coleoptera</taxon>
        <taxon>Polyphaga</taxon>
        <taxon>Cucujiformia</taxon>
        <taxon>Chrysomeloidea</taxon>
        <taxon>Cerambycidae</taxon>
        <taxon>Cerambycinae</taxon>
        <taxon>Callichromatini</taxon>
        <taxon>Aromia</taxon>
    </lineage>
</organism>